<reference evidence="3" key="1">
    <citation type="journal article" date="2008" name="Nat. Genet.">
        <title>The Pristionchus pacificus genome provides a unique perspective on nematode lifestyle and parasitism.</title>
        <authorList>
            <person name="Dieterich C."/>
            <person name="Clifton S.W."/>
            <person name="Schuster L.N."/>
            <person name="Chinwalla A."/>
            <person name="Delehaunty K."/>
            <person name="Dinkelacker I."/>
            <person name="Fulton L."/>
            <person name="Fulton R."/>
            <person name="Godfrey J."/>
            <person name="Minx P."/>
            <person name="Mitreva M."/>
            <person name="Roeseler W."/>
            <person name="Tian H."/>
            <person name="Witte H."/>
            <person name="Yang S.P."/>
            <person name="Wilson R.K."/>
            <person name="Sommer R.J."/>
        </authorList>
    </citation>
    <scope>NUCLEOTIDE SEQUENCE [LARGE SCALE GENOMIC DNA]</scope>
    <source>
        <strain evidence="3">PS312</strain>
    </source>
</reference>
<dbReference type="EnsemblMetazoa" id="PPA34558.1">
    <property type="protein sequence ID" value="PPA34558.1"/>
    <property type="gene ID" value="WBGene00272927"/>
</dbReference>
<evidence type="ECO:0000256" key="1">
    <source>
        <dbReference type="SAM" id="MobiDB-lite"/>
    </source>
</evidence>
<feature type="compositionally biased region" description="Polar residues" evidence="1">
    <location>
        <begin position="112"/>
        <end position="130"/>
    </location>
</feature>
<feature type="compositionally biased region" description="Basic residues" evidence="1">
    <location>
        <begin position="133"/>
        <end position="150"/>
    </location>
</feature>
<dbReference type="Proteomes" id="UP000005239">
    <property type="component" value="Unassembled WGS sequence"/>
</dbReference>
<proteinExistence type="predicted"/>
<feature type="compositionally biased region" description="Low complexity" evidence="1">
    <location>
        <begin position="92"/>
        <end position="111"/>
    </location>
</feature>
<keyword evidence="3" id="KW-1185">Reference proteome</keyword>
<dbReference type="AlphaFoldDB" id="A0A2A6C5Z4"/>
<evidence type="ECO:0000313" key="2">
    <source>
        <dbReference type="EnsemblMetazoa" id="PPA34558.1"/>
    </source>
</evidence>
<accession>A0A8R1YP11</accession>
<organism evidence="2 3">
    <name type="scientific">Pristionchus pacificus</name>
    <name type="common">Parasitic nematode worm</name>
    <dbReference type="NCBI Taxonomy" id="54126"/>
    <lineage>
        <taxon>Eukaryota</taxon>
        <taxon>Metazoa</taxon>
        <taxon>Ecdysozoa</taxon>
        <taxon>Nematoda</taxon>
        <taxon>Chromadorea</taxon>
        <taxon>Rhabditida</taxon>
        <taxon>Rhabditina</taxon>
        <taxon>Diplogasteromorpha</taxon>
        <taxon>Diplogasteroidea</taxon>
        <taxon>Neodiplogasteridae</taxon>
        <taxon>Pristionchus</taxon>
    </lineage>
</organism>
<evidence type="ECO:0000313" key="3">
    <source>
        <dbReference type="Proteomes" id="UP000005239"/>
    </source>
</evidence>
<reference evidence="2" key="2">
    <citation type="submission" date="2022-06" db="UniProtKB">
        <authorList>
            <consortium name="EnsemblMetazoa"/>
        </authorList>
    </citation>
    <scope>IDENTIFICATION</scope>
    <source>
        <strain evidence="2">PS312</strain>
    </source>
</reference>
<accession>A0A2A6C5Z4</accession>
<gene>
    <name evidence="2" type="primary">WBGene00272927</name>
</gene>
<feature type="region of interest" description="Disordered" evidence="1">
    <location>
        <begin position="82"/>
        <end position="162"/>
    </location>
</feature>
<protein>
    <submittedName>
        <fullName evidence="2">Uncharacterized protein</fullName>
    </submittedName>
</protein>
<name>A0A2A6C5Z4_PRIPA</name>
<sequence length="162" mass="17410">MDEFLPGCPSRAEFLASEDCSPSSSMDSQANNDVIDEELNGNDSAIVFYSSDFEQALMDRFLPGCPSRSEFMTGSSSAYAEDVNADFTPNDSTDCSSSSSSSTSTRSPQSTPVLTTINGLAALNRSSNGQKSGKIRRRGGRGGSKKRRKSAQANKENRIRIL</sequence>